<dbReference type="InterPro" id="IPR050829">
    <property type="entry name" value="CorA_MIT"/>
</dbReference>
<keyword evidence="2 6" id="KW-0812">Transmembrane</keyword>
<dbReference type="Pfam" id="PF01544">
    <property type="entry name" value="CorA"/>
    <property type="match status" value="1"/>
</dbReference>
<feature type="transmembrane region" description="Helical" evidence="6">
    <location>
        <begin position="688"/>
        <end position="709"/>
    </location>
</feature>
<accession>A0A9P4M7W6</accession>
<dbReference type="PROSITE" id="PS50297">
    <property type="entry name" value="ANK_REP_REGION"/>
    <property type="match status" value="1"/>
</dbReference>
<dbReference type="InterPro" id="IPR036770">
    <property type="entry name" value="Ankyrin_rpt-contain_sf"/>
</dbReference>
<evidence type="ECO:0000256" key="3">
    <source>
        <dbReference type="ARBA" id="ARBA00022989"/>
    </source>
</evidence>
<dbReference type="Proteomes" id="UP000799772">
    <property type="component" value="Unassembled WGS sequence"/>
</dbReference>
<reference evidence="7" key="1">
    <citation type="journal article" date="2020" name="Stud. Mycol.">
        <title>101 Dothideomycetes genomes: a test case for predicting lifestyles and emergence of pathogens.</title>
        <authorList>
            <person name="Haridas S."/>
            <person name="Albert R."/>
            <person name="Binder M."/>
            <person name="Bloem J."/>
            <person name="Labutti K."/>
            <person name="Salamov A."/>
            <person name="Andreopoulos B."/>
            <person name="Baker S."/>
            <person name="Barry K."/>
            <person name="Bills G."/>
            <person name="Bluhm B."/>
            <person name="Cannon C."/>
            <person name="Castanera R."/>
            <person name="Culley D."/>
            <person name="Daum C."/>
            <person name="Ezra D."/>
            <person name="Gonzalez J."/>
            <person name="Henrissat B."/>
            <person name="Kuo A."/>
            <person name="Liang C."/>
            <person name="Lipzen A."/>
            <person name="Lutzoni F."/>
            <person name="Magnuson J."/>
            <person name="Mondo S."/>
            <person name="Nolan M."/>
            <person name="Ohm R."/>
            <person name="Pangilinan J."/>
            <person name="Park H.-J."/>
            <person name="Ramirez L."/>
            <person name="Alfaro M."/>
            <person name="Sun H."/>
            <person name="Tritt A."/>
            <person name="Yoshinaga Y."/>
            <person name="Zwiers L.-H."/>
            <person name="Turgeon B."/>
            <person name="Goodwin S."/>
            <person name="Spatafora J."/>
            <person name="Crous P."/>
            <person name="Grigoriev I."/>
        </authorList>
    </citation>
    <scope>NUCLEOTIDE SEQUENCE</scope>
    <source>
        <strain evidence="7">CBS 133067</strain>
    </source>
</reference>
<evidence type="ECO:0000256" key="6">
    <source>
        <dbReference type="SAM" id="Phobius"/>
    </source>
</evidence>
<dbReference type="OrthoDB" id="3672964at2759"/>
<evidence type="ECO:0000256" key="2">
    <source>
        <dbReference type="ARBA" id="ARBA00022692"/>
    </source>
</evidence>
<dbReference type="SUPFAM" id="SSF48403">
    <property type="entry name" value="Ankyrin repeat"/>
    <property type="match status" value="2"/>
</dbReference>
<name>A0A9P4M7W6_9PEZI</name>
<dbReference type="PANTHER" id="PTHR47685">
    <property type="entry name" value="MAGNESIUM TRANSPORT PROTEIN CORA"/>
    <property type="match status" value="1"/>
</dbReference>
<dbReference type="GO" id="GO:0016020">
    <property type="term" value="C:membrane"/>
    <property type="evidence" value="ECO:0007669"/>
    <property type="project" value="UniProtKB-SubCell"/>
</dbReference>
<feature type="transmembrane region" description="Helical" evidence="6">
    <location>
        <begin position="729"/>
        <end position="754"/>
    </location>
</feature>
<dbReference type="Gene3D" id="1.25.40.20">
    <property type="entry name" value="Ankyrin repeat-containing domain"/>
    <property type="match status" value="1"/>
</dbReference>
<proteinExistence type="predicted"/>
<comment type="subcellular location">
    <subcellularLocation>
        <location evidence="1">Membrane</location>
        <topology evidence="1">Multi-pass membrane protein</topology>
    </subcellularLocation>
</comment>
<comment type="caution">
    <text evidence="7">The sequence shown here is derived from an EMBL/GenBank/DDBJ whole genome shotgun (WGS) entry which is preliminary data.</text>
</comment>
<dbReference type="InterPro" id="IPR002523">
    <property type="entry name" value="MgTranspt_CorA/ZnTranspt_ZntB"/>
</dbReference>
<dbReference type="SMART" id="SM00248">
    <property type="entry name" value="ANK"/>
    <property type="match status" value="3"/>
</dbReference>
<evidence type="ECO:0000256" key="1">
    <source>
        <dbReference type="ARBA" id="ARBA00004141"/>
    </source>
</evidence>
<evidence type="ECO:0000256" key="5">
    <source>
        <dbReference type="PROSITE-ProRule" id="PRU00023"/>
    </source>
</evidence>
<dbReference type="Pfam" id="PF12796">
    <property type="entry name" value="Ank_2"/>
    <property type="match status" value="1"/>
</dbReference>
<evidence type="ECO:0000256" key="4">
    <source>
        <dbReference type="ARBA" id="ARBA00023136"/>
    </source>
</evidence>
<keyword evidence="4 6" id="KW-0472">Membrane</keyword>
<dbReference type="InterPro" id="IPR002110">
    <property type="entry name" value="Ankyrin_rpt"/>
</dbReference>
<keyword evidence="5" id="KW-0040">ANK repeat</keyword>
<evidence type="ECO:0000313" key="7">
    <source>
        <dbReference type="EMBL" id="KAF2096219.1"/>
    </source>
</evidence>
<dbReference type="SUPFAM" id="SSF144083">
    <property type="entry name" value="Magnesium transport protein CorA, transmembrane region"/>
    <property type="match status" value="1"/>
</dbReference>
<dbReference type="PANTHER" id="PTHR47685:SF1">
    <property type="entry name" value="MAGNESIUM TRANSPORT PROTEIN CORA"/>
    <property type="match status" value="1"/>
</dbReference>
<organism evidence="7 8">
    <name type="scientific">Rhizodiscina lignyota</name>
    <dbReference type="NCBI Taxonomy" id="1504668"/>
    <lineage>
        <taxon>Eukaryota</taxon>
        <taxon>Fungi</taxon>
        <taxon>Dikarya</taxon>
        <taxon>Ascomycota</taxon>
        <taxon>Pezizomycotina</taxon>
        <taxon>Dothideomycetes</taxon>
        <taxon>Pleosporomycetidae</taxon>
        <taxon>Aulographales</taxon>
        <taxon>Rhizodiscinaceae</taxon>
        <taxon>Rhizodiscina</taxon>
    </lineage>
</organism>
<dbReference type="InterPro" id="IPR045863">
    <property type="entry name" value="CorA_TM1_TM2"/>
</dbReference>
<dbReference type="GO" id="GO:0046873">
    <property type="term" value="F:metal ion transmembrane transporter activity"/>
    <property type="evidence" value="ECO:0007669"/>
    <property type="project" value="InterPro"/>
</dbReference>
<dbReference type="PROSITE" id="PS50088">
    <property type="entry name" value="ANK_REPEAT"/>
    <property type="match status" value="1"/>
</dbReference>
<keyword evidence="8" id="KW-1185">Reference proteome</keyword>
<evidence type="ECO:0000313" key="8">
    <source>
        <dbReference type="Proteomes" id="UP000799772"/>
    </source>
</evidence>
<feature type="repeat" description="ANK" evidence="5">
    <location>
        <begin position="8"/>
        <end position="40"/>
    </location>
</feature>
<dbReference type="EMBL" id="ML978130">
    <property type="protein sequence ID" value="KAF2096219.1"/>
    <property type="molecule type" value="Genomic_DNA"/>
</dbReference>
<dbReference type="AlphaFoldDB" id="A0A9P4M7W6"/>
<sequence length="790" mass="91823">MELGTSTTGATPLHLAIYRGSFKVVEFLIRKKANVCAMTWEGETVLHIALQSAWDDESVGAQANNTGGGNRILDHIIKNIDKGKQWQELLNVARREENRSRLKYLVERMDNGDMTRWMPLERIWLAMSEKRFHGLKDNLRAEVGLNAFTSNMKQELTGNCDVLKLAACLGEDEIVRWLLRTRHWSESEKEEAKKRTKRPQWVTKEAFERLNDGKLIWDTPFVRDGKRAAEKFRRPSPKGLAESLHENKLKAAIMDFVVHDQQVDFMYFDRDVSQIIYGKDGAAGGETLKKFAKDAATQLEDPTIFQPELRGKWPSFRWIHLPANCIDWMNDITLSIYLEKDTRKDNWQSTLQSLRQSWDELPQNESMGRYMHPKCVEINVAPTWSKLSDDERSRKPDCERRLALYMPYITFGPCGTKSKVLSYEETLRDKHKHHILHSSRTLDQYSHNIEDKKRDLDQVVTRYIDWMKHSDEENGGYLEKRYSLKSKRKELLKNEHPTKEKHDCTNCEFEILRVDQLWLWVIDENTIVSCGTRPLDGRDDQIFKRLLDRLCECQSKLDGNAIPSSLESLVTFITSFYINIVDNLTTKILVPTRTSPTNIRDELMIISSVVQSQKTVWDQLSKSASQTKEERVDTDQWTTSDPNYVLDHIKDLLRYSEETQRNIDSILSLEMNQLSASEGEETRIQGEILMVFTVVTVVFLPLSFLSSLFALNVTIFPHEEGDLLYRPGWIFGIIFGTTAVFILLLAPFLPLEIFRKRIRMIFFRKERSQEKRRWGIRRKARGPTDTVGSV</sequence>
<protein>
    <recommendedName>
        <fullName evidence="9">Ankyrin repeat protein</fullName>
    </recommendedName>
</protein>
<evidence type="ECO:0008006" key="9">
    <source>
        <dbReference type="Google" id="ProtNLM"/>
    </source>
</evidence>
<dbReference type="Gene3D" id="1.20.58.340">
    <property type="entry name" value="Magnesium transport protein CorA, transmembrane region"/>
    <property type="match status" value="1"/>
</dbReference>
<keyword evidence="3 6" id="KW-1133">Transmembrane helix</keyword>
<gene>
    <name evidence="7" type="ORF">NA57DRAFT_78987</name>
</gene>